<dbReference type="NCBIfam" id="TIGR00756">
    <property type="entry name" value="PPR"/>
    <property type="match status" value="3"/>
</dbReference>
<dbReference type="SUPFAM" id="SSF48452">
    <property type="entry name" value="TPR-like"/>
    <property type="match status" value="1"/>
</dbReference>
<evidence type="ECO:0000256" key="2">
    <source>
        <dbReference type="ARBA" id="ARBA00022737"/>
    </source>
</evidence>
<dbReference type="Pfam" id="PF01535">
    <property type="entry name" value="PPR"/>
    <property type="match status" value="1"/>
</dbReference>
<keyword evidence="2" id="KW-0677">Repeat</keyword>
<sequence length="498" mass="57406">MASNTSRLVLMRSVATPRWFSTATATAAKDKEASLYWKLSALRGTEGDVAETLDKWVKEGKSVKRFDMISCVNQLRRFKKYKHAAQIYEWMEKSKNDLNNADRAIRIDLLAKTEGIAQAENYFNSLQESAKTNKTYGALLNCYCKENMLDKAVELFKKLKELNFVSSALSYNNMISLYLRVGQPEKVPSLVHEMEEKDIPADLYTYNLLMNSYASVKDFEAVEQVLDKMKKRGVERDWFTYGNLANIYVDAGHTKKANYALQKLEQNKNLHDPEAFRMLINLYARTSNLEGVNRAWESLKLAHPKINNKSYLIMLLALSKLGDVAGLEKCFKEWESGCSTYDVRLSNVMLESYLNREIIEEANLLSESIAKRGPELKLKTLDLFMKFYLKKHQLDLAMKYLDMGASKADPENNKWFPTEETITMFLEYFEEVKDVDSAEKFCETMRKISRLDSKIYDSLLRTYIAAGKEEPLMSERMKDDGIEISSETEKLLQKVCPK</sequence>
<evidence type="ECO:0000313" key="4">
    <source>
        <dbReference type="EMBL" id="WKA02673.1"/>
    </source>
</evidence>
<organism evidence="4 5">
    <name type="scientific">Vitis vinifera</name>
    <name type="common">Grape</name>
    <dbReference type="NCBI Taxonomy" id="29760"/>
    <lineage>
        <taxon>Eukaryota</taxon>
        <taxon>Viridiplantae</taxon>
        <taxon>Streptophyta</taxon>
        <taxon>Embryophyta</taxon>
        <taxon>Tracheophyta</taxon>
        <taxon>Spermatophyta</taxon>
        <taxon>Magnoliopsida</taxon>
        <taxon>eudicotyledons</taxon>
        <taxon>Gunneridae</taxon>
        <taxon>Pentapetalae</taxon>
        <taxon>rosids</taxon>
        <taxon>Vitales</taxon>
        <taxon>Vitaceae</taxon>
        <taxon>Viteae</taxon>
        <taxon>Vitis</taxon>
    </lineage>
</organism>
<accession>A0ABY9D576</accession>
<dbReference type="InterPro" id="IPR011990">
    <property type="entry name" value="TPR-like_helical_dom_sf"/>
</dbReference>
<dbReference type="Gene3D" id="1.25.40.10">
    <property type="entry name" value="Tetratricopeptide repeat domain"/>
    <property type="match status" value="3"/>
</dbReference>
<evidence type="ECO:0000256" key="1">
    <source>
        <dbReference type="ARBA" id="ARBA00007626"/>
    </source>
</evidence>
<feature type="repeat" description="PPR" evidence="3">
    <location>
        <begin position="202"/>
        <end position="236"/>
    </location>
</feature>
<proteinExistence type="inferred from homology"/>
<protein>
    <recommendedName>
        <fullName evidence="6">Pentatricopeptide repeat-containing protein, mitochondrial</fullName>
    </recommendedName>
</protein>
<feature type="repeat" description="PPR" evidence="3">
    <location>
        <begin position="167"/>
        <end position="201"/>
    </location>
</feature>
<name>A0ABY9D576_VITVI</name>
<evidence type="ECO:0000313" key="5">
    <source>
        <dbReference type="Proteomes" id="UP001227230"/>
    </source>
</evidence>
<dbReference type="PANTHER" id="PTHR45717">
    <property type="entry name" value="OS12G0527900 PROTEIN"/>
    <property type="match status" value="1"/>
</dbReference>
<reference evidence="4 5" key="1">
    <citation type="journal article" date="2023" name="Hortic Res">
        <title>The complete reference genome for grapevine (Vitis vinifera L.) genetics and breeding.</title>
        <authorList>
            <person name="Shi X."/>
            <person name="Cao S."/>
            <person name="Wang X."/>
            <person name="Huang S."/>
            <person name="Wang Y."/>
            <person name="Liu Z."/>
            <person name="Liu W."/>
            <person name="Leng X."/>
            <person name="Peng Y."/>
            <person name="Wang N."/>
            <person name="Wang Y."/>
            <person name="Ma Z."/>
            <person name="Xu X."/>
            <person name="Zhang F."/>
            <person name="Xue H."/>
            <person name="Zhong H."/>
            <person name="Wang Y."/>
            <person name="Zhang K."/>
            <person name="Velt A."/>
            <person name="Avia K."/>
            <person name="Holtgrawe D."/>
            <person name="Grimplet J."/>
            <person name="Matus J.T."/>
            <person name="Ware D."/>
            <person name="Wu X."/>
            <person name="Wang H."/>
            <person name="Liu C."/>
            <person name="Fang Y."/>
            <person name="Rustenholz C."/>
            <person name="Cheng Z."/>
            <person name="Xiao H."/>
            <person name="Zhou Y."/>
        </authorList>
    </citation>
    <scope>NUCLEOTIDE SEQUENCE [LARGE SCALE GENOMIC DNA]</scope>
    <source>
        <strain evidence="5">cv. Pinot noir / PN40024</strain>
        <tissue evidence="4">Leaf</tissue>
    </source>
</reference>
<dbReference type="Pfam" id="PF13041">
    <property type="entry name" value="PPR_2"/>
    <property type="match status" value="1"/>
</dbReference>
<evidence type="ECO:0008006" key="6">
    <source>
        <dbReference type="Google" id="ProtNLM"/>
    </source>
</evidence>
<dbReference type="PANTHER" id="PTHR45717:SF5">
    <property type="entry name" value="PENTACOTRIPEPTIDE-REPEAT REGION OF PRORP DOMAIN-CONTAINING PROTEIN"/>
    <property type="match status" value="1"/>
</dbReference>
<comment type="similarity">
    <text evidence="1">Belongs to the PPR family. P subfamily.</text>
</comment>
<evidence type="ECO:0000256" key="3">
    <source>
        <dbReference type="PROSITE-ProRule" id="PRU00708"/>
    </source>
</evidence>
<dbReference type="PROSITE" id="PS51375">
    <property type="entry name" value="PPR"/>
    <property type="match status" value="3"/>
</dbReference>
<dbReference type="InterPro" id="IPR002885">
    <property type="entry name" value="PPR_rpt"/>
</dbReference>
<feature type="repeat" description="PPR" evidence="3">
    <location>
        <begin position="132"/>
        <end position="166"/>
    </location>
</feature>
<keyword evidence="5" id="KW-1185">Reference proteome</keyword>
<gene>
    <name evidence="4" type="ORF">VitviT2T_020833</name>
</gene>
<dbReference type="Proteomes" id="UP001227230">
    <property type="component" value="Chromosome 14"/>
</dbReference>
<dbReference type="EMBL" id="CP126661">
    <property type="protein sequence ID" value="WKA02673.1"/>
    <property type="molecule type" value="Genomic_DNA"/>
</dbReference>